<proteinExistence type="predicted"/>
<reference evidence="1" key="1">
    <citation type="submission" date="2023-11" db="EMBL/GenBank/DDBJ databases">
        <title>Gracilibacillus pellucida a moderately halophilic bacterium isolated from saline soil in Xinjiang province.</title>
        <authorList>
            <person name="Zhang Z."/>
            <person name="Tan F."/>
            <person name="Wang Y."/>
            <person name="Xia M."/>
        </authorList>
    </citation>
    <scope>NUCLEOTIDE SEQUENCE</scope>
    <source>
        <strain evidence="1">S3-1-1</strain>
    </source>
</reference>
<protein>
    <submittedName>
        <fullName evidence="1">Response regulator transcription factor</fullName>
    </submittedName>
</protein>
<name>A0ACC6M9A2_9BACI</name>
<evidence type="ECO:0000313" key="1">
    <source>
        <dbReference type="EMBL" id="MDX8047554.1"/>
    </source>
</evidence>
<sequence>MKMQVMIAEDERLGREELTYLLTQEEDVILCPSAENGKQLVELYHQYKPDVLFLDIHMPGLSGLEAAETLRNTEMNRPVIVFTTAYDTYAVQAFELQATDYLLKPFEKARFDQAMNRVREVLMKKQHPKPKIDKLIISTDNKMVVIDPSQIGYAVREGRQLLLHTLTNEVIETKMNLKELEEKLTAYPFYRSHRSYLVNLNVIEEITPWFNGAYNIIINDKYKSQVPISRTVAKHFFDVLQGFN</sequence>
<gene>
    <name evidence="1" type="ORF">SH601_16430</name>
</gene>
<keyword evidence="2" id="KW-1185">Reference proteome</keyword>
<dbReference type="EMBL" id="JAWZSR010000015">
    <property type="protein sequence ID" value="MDX8047554.1"/>
    <property type="molecule type" value="Genomic_DNA"/>
</dbReference>
<organism evidence="1 2">
    <name type="scientific">Gracilibacillus pellucidus</name>
    <dbReference type="NCBI Taxonomy" id="3095368"/>
    <lineage>
        <taxon>Bacteria</taxon>
        <taxon>Bacillati</taxon>
        <taxon>Bacillota</taxon>
        <taxon>Bacilli</taxon>
        <taxon>Bacillales</taxon>
        <taxon>Bacillaceae</taxon>
        <taxon>Gracilibacillus</taxon>
    </lineage>
</organism>
<accession>A0ACC6M9A2</accession>
<comment type="caution">
    <text evidence="1">The sequence shown here is derived from an EMBL/GenBank/DDBJ whole genome shotgun (WGS) entry which is preliminary data.</text>
</comment>
<evidence type="ECO:0000313" key="2">
    <source>
        <dbReference type="Proteomes" id="UP001277972"/>
    </source>
</evidence>
<dbReference type="Proteomes" id="UP001277972">
    <property type="component" value="Unassembled WGS sequence"/>
</dbReference>